<gene>
    <name evidence="2" type="ORF">OHC33_004466</name>
</gene>
<evidence type="ECO:0000313" key="3">
    <source>
        <dbReference type="Proteomes" id="UP001316803"/>
    </source>
</evidence>
<protein>
    <submittedName>
        <fullName evidence="2">Uncharacterized protein</fullName>
    </submittedName>
</protein>
<dbReference type="EMBL" id="JAKLMC020000008">
    <property type="protein sequence ID" value="KAK5954742.1"/>
    <property type="molecule type" value="Genomic_DNA"/>
</dbReference>
<accession>A0AAN8IP38</accession>
<dbReference type="PANTHER" id="PTHR38703:SF1">
    <property type="entry name" value="ALLERGEN"/>
    <property type="match status" value="1"/>
</dbReference>
<organism evidence="2 3">
    <name type="scientific">Knufia fluminis</name>
    <dbReference type="NCBI Taxonomy" id="191047"/>
    <lineage>
        <taxon>Eukaryota</taxon>
        <taxon>Fungi</taxon>
        <taxon>Dikarya</taxon>
        <taxon>Ascomycota</taxon>
        <taxon>Pezizomycotina</taxon>
        <taxon>Eurotiomycetes</taxon>
        <taxon>Chaetothyriomycetidae</taxon>
        <taxon>Chaetothyriales</taxon>
        <taxon>Trichomeriaceae</taxon>
        <taxon>Knufia</taxon>
    </lineage>
</organism>
<feature type="compositionally biased region" description="Basic and acidic residues" evidence="1">
    <location>
        <begin position="144"/>
        <end position="159"/>
    </location>
</feature>
<feature type="region of interest" description="Disordered" evidence="1">
    <location>
        <begin position="1"/>
        <end position="20"/>
    </location>
</feature>
<proteinExistence type="predicted"/>
<sequence length="214" mass="23937">MEAARAFAAHQTRHDGEHHTHVDQIIQPAVIAETIRPHQKEIATEVIDRHINQPHYHTTVQPLQDREVLPTKHYYQTMPVVKREFFHEGHIWEEYAKGKGDDEAMIAAVQHAVPLEPVGSGRGTVQHGLGVRASSGVPGGMVDYDTRRSTAEHDNRRSTAENVNRRSAAADYNKDYNSFKRQSNASNMDGERRVGHTTTSGPTMTTTTTTTIRG</sequence>
<comment type="caution">
    <text evidence="2">The sequence shown here is derived from an EMBL/GenBank/DDBJ whole genome shotgun (WGS) entry which is preliminary data.</text>
</comment>
<feature type="compositionally biased region" description="Low complexity" evidence="1">
    <location>
        <begin position="197"/>
        <end position="214"/>
    </location>
</feature>
<feature type="region of interest" description="Disordered" evidence="1">
    <location>
        <begin position="129"/>
        <end position="214"/>
    </location>
</feature>
<name>A0AAN8IP38_9EURO</name>
<reference evidence="2 3" key="1">
    <citation type="submission" date="2022-12" db="EMBL/GenBank/DDBJ databases">
        <title>Genomic features and morphological characterization of a novel Knufia sp. strain isolated from spacecraft assembly facility.</title>
        <authorList>
            <person name="Teixeira M."/>
            <person name="Chander A.M."/>
            <person name="Stajich J.E."/>
            <person name="Venkateswaran K."/>
        </authorList>
    </citation>
    <scope>NUCLEOTIDE SEQUENCE [LARGE SCALE GENOMIC DNA]</scope>
    <source>
        <strain evidence="2 3">FJI-L2-BK-P2</strain>
    </source>
</reference>
<evidence type="ECO:0000256" key="1">
    <source>
        <dbReference type="SAM" id="MobiDB-lite"/>
    </source>
</evidence>
<keyword evidence="3" id="KW-1185">Reference proteome</keyword>
<dbReference type="Proteomes" id="UP001316803">
    <property type="component" value="Unassembled WGS sequence"/>
</dbReference>
<dbReference type="PANTHER" id="PTHR38703">
    <property type="entry name" value="CHROMOSOME 8, WHOLE GENOME SHOTGUN SEQUENCE"/>
    <property type="match status" value="1"/>
</dbReference>
<dbReference type="AlphaFoldDB" id="A0AAN8IP38"/>
<evidence type="ECO:0000313" key="2">
    <source>
        <dbReference type="EMBL" id="KAK5954742.1"/>
    </source>
</evidence>